<sequence>YNILLQQEFDASAKFHAVRLAEVSEAL</sequence>
<feature type="non-terminal residue" evidence="1">
    <location>
        <position position="1"/>
    </location>
</feature>
<dbReference type="AlphaFoldDB" id="A0A0F9DG44"/>
<comment type="caution">
    <text evidence="1">The sequence shown here is derived from an EMBL/GenBank/DDBJ whole genome shotgun (WGS) entry which is preliminary data.</text>
</comment>
<reference evidence="1" key="1">
    <citation type="journal article" date="2015" name="Nature">
        <title>Complex archaea that bridge the gap between prokaryotes and eukaryotes.</title>
        <authorList>
            <person name="Spang A."/>
            <person name="Saw J.H."/>
            <person name="Jorgensen S.L."/>
            <person name="Zaremba-Niedzwiedzka K."/>
            <person name="Martijn J."/>
            <person name="Lind A.E."/>
            <person name="van Eijk R."/>
            <person name="Schleper C."/>
            <person name="Guy L."/>
            <person name="Ettema T.J."/>
        </authorList>
    </citation>
    <scope>NUCLEOTIDE SEQUENCE</scope>
</reference>
<organism evidence="1">
    <name type="scientific">marine sediment metagenome</name>
    <dbReference type="NCBI Taxonomy" id="412755"/>
    <lineage>
        <taxon>unclassified sequences</taxon>
        <taxon>metagenomes</taxon>
        <taxon>ecological metagenomes</taxon>
    </lineage>
</organism>
<proteinExistence type="predicted"/>
<protein>
    <submittedName>
        <fullName evidence="1">Uncharacterized protein</fullName>
    </submittedName>
</protein>
<gene>
    <name evidence="1" type="ORF">LCGC14_2203430</name>
</gene>
<dbReference type="EMBL" id="LAZR01029084">
    <property type="protein sequence ID" value="KKL60624.1"/>
    <property type="molecule type" value="Genomic_DNA"/>
</dbReference>
<evidence type="ECO:0000313" key="1">
    <source>
        <dbReference type="EMBL" id="KKL60624.1"/>
    </source>
</evidence>
<name>A0A0F9DG44_9ZZZZ</name>
<accession>A0A0F9DG44</accession>